<dbReference type="GO" id="GO:0005634">
    <property type="term" value="C:nucleus"/>
    <property type="evidence" value="ECO:0007669"/>
    <property type="project" value="TreeGrafter"/>
</dbReference>
<evidence type="ECO:0000256" key="5">
    <source>
        <dbReference type="ARBA" id="ARBA00022771"/>
    </source>
</evidence>
<dbReference type="Pfam" id="PF01753">
    <property type="entry name" value="zf-MYND"/>
    <property type="match status" value="1"/>
</dbReference>
<evidence type="ECO:0000256" key="2">
    <source>
        <dbReference type="ARBA" id="ARBA00022679"/>
    </source>
</evidence>
<accession>A0A9N9E9F6</accession>
<keyword evidence="11" id="KW-1185">Reference proteome</keyword>
<dbReference type="GO" id="GO:0032259">
    <property type="term" value="P:methylation"/>
    <property type="evidence" value="ECO:0007669"/>
    <property type="project" value="UniProtKB-KW"/>
</dbReference>
<organism evidence="10 11">
    <name type="scientific">Funneliformis mosseae</name>
    <name type="common">Endomycorrhizal fungus</name>
    <name type="synonym">Glomus mosseae</name>
    <dbReference type="NCBI Taxonomy" id="27381"/>
    <lineage>
        <taxon>Eukaryota</taxon>
        <taxon>Fungi</taxon>
        <taxon>Fungi incertae sedis</taxon>
        <taxon>Mucoromycota</taxon>
        <taxon>Glomeromycotina</taxon>
        <taxon>Glomeromycetes</taxon>
        <taxon>Glomerales</taxon>
        <taxon>Glomeraceae</taxon>
        <taxon>Funneliformis</taxon>
    </lineage>
</organism>
<dbReference type="Pfam" id="PF09273">
    <property type="entry name" value="Rubis-subs-bind"/>
    <property type="match status" value="1"/>
</dbReference>
<proteinExistence type="predicted"/>
<dbReference type="InterPro" id="IPR036464">
    <property type="entry name" value="Rubisco_LSMT_subst-bd_sf"/>
</dbReference>
<dbReference type="Gene3D" id="3.90.1420.10">
    <property type="entry name" value="Rubisco LSMT, substrate-binding domain"/>
    <property type="match status" value="1"/>
</dbReference>
<dbReference type="PROSITE" id="PS50865">
    <property type="entry name" value="ZF_MYND_2"/>
    <property type="match status" value="1"/>
</dbReference>
<evidence type="ECO:0000256" key="7">
    <source>
        <dbReference type="PROSITE-ProRule" id="PRU00134"/>
    </source>
</evidence>
<dbReference type="InterPro" id="IPR050600">
    <property type="entry name" value="SETD3_SETD6_MTase"/>
</dbReference>
<dbReference type="SUPFAM" id="SSF144232">
    <property type="entry name" value="HIT/MYND zinc finger-like"/>
    <property type="match status" value="1"/>
</dbReference>
<keyword evidence="6" id="KW-0862">Zinc</keyword>
<evidence type="ECO:0000256" key="3">
    <source>
        <dbReference type="ARBA" id="ARBA00022691"/>
    </source>
</evidence>
<keyword evidence="3" id="KW-0949">S-adenosyl-L-methionine</keyword>
<dbReference type="PANTHER" id="PTHR13271">
    <property type="entry name" value="UNCHARACTERIZED PUTATIVE METHYLTRANSFERASE"/>
    <property type="match status" value="1"/>
</dbReference>
<evidence type="ECO:0000256" key="6">
    <source>
        <dbReference type="ARBA" id="ARBA00022833"/>
    </source>
</evidence>
<dbReference type="InterPro" id="IPR001214">
    <property type="entry name" value="SET_dom"/>
</dbReference>
<keyword evidence="1" id="KW-0489">Methyltransferase</keyword>
<dbReference type="AlphaFoldDB" id="A0A9N9E9F6"/>
<dbReference type="CDD" id="cd10527">
    <property type="entry name" value="SET_LSMT"/>
    <property type="match status" value="1"/>
</dbReference>
<dbReference type="PROSITE" id="PS01360">
    <property type="entry name" value="ZF_MYND_1"/>
    <property type="match status" value="1"/>
</dbReference>
<keyword evidence="5 7" id="KW-0863">Zinc-finger</keyword>
<dbReference type="InterPro" id="IPR015353">
    <property type="entry name" value="Rubisco_LSMT_subst-bd"/>
</dbReference>
<evidence type="ECO:0000256" key="1">
    <source>
        <dbReference type="ARBA" id="ARBA00022603"/>
    </source>
</evidence>
<dbReference type="EMBL" id="CAJVPP010005676">
    <property type="protein sequence ID" value="CAG8668509.1"/>
    <property type="molecule type" value="Genomic_DNA"/>
</dbReference>
<keyword evidence="4" id="KW-0479">Metal-binding</keyword>
<dbReference type="Gene3D" id="3.90.1410.10">
    <property type="entry name" value="set domain protein methyltransferase, domain 1"/>
    <property type="match status" value="1"/>
</dbReference>
<sequence>MTTTKLQEWLEDGGVKDLNWLQLEEFPDTGRGVKTLRPLKLNDVILTIPGSYLWTVDAVFDDPILGPAIRSIKQPLSVEDTLAVFLLFIKTREEGYEGRRAHVNLLPSSYTTSVFFNDSELEVCSGSSLYHLTKQLKQQIKEDYLRLVNDLFSKRSDLFPLEKFTLDEYMWAICTIWSRGMDFQLPGKQFRCIAPFADMLNHSPEVQLCHIYDPQLNNLQIFAGKDYAIGEQVFINYGSVPNNRLLRLYGFILPNNPYDSYDLVLTTHPLAPLYAQKVAMLKSADLQVNETFPLKLNDPLPLDVLRYLRIQRLSSSEISTAEAKRGASNIVSARNEAEILNALIDAIEGLLAGFGTPLEELEAKVDSGVYQKGDNIWAAALVSVGEQRILKLTLQKARELLALVVCAQCGKANEDNKRCGRCRKVVYCGTACQKSHYKEHKVICKKDVTEGQQQ</sequence>
<dbReference type="GO" id="GO:0008270">
    <property type="term" value="F:zinc ion binding"/>
    <property type="evidence" value="ECO:0007669"/>
    <property type="project" value="UniProtKB-KW"/>
</dbReference>
<dbReference type="Gene3D" id="6.10.140.2220">
    <property type="match status" value="1"/>
</dbReference>
<dbReference type="PANTHER" id="PTHR13271:SF34">
    <property type="entry name" value="N-LYSINE METHYLTRANSFERASE SETD6"/>
    <property type="match status" value="1"/>
</dbReference>
<feature type="domain" description="MYND-type" evidence="9">
    <location>
        <begin position="406"/>
        <end position="444"/>
    </location>
</feature>
<evidence type="ECO:0000313" key="10">
    <source>
        <dbReference type="EMBL" id="CAG8668509.1"/>
    </source>
</evidence>
<keyword evidence="2" id="KW-0808">Transferase</keyword>
<comment type="caution">
    <text evidence="10">The sequence shown here is derived from an EMBL/GenBank/DDBJ whole genome shotgun (WGS) entry which is preliminary data.</text>
</comment>
<feature type="domain" description="SET" evidence="8">
    <location>
        <begin position="19"/>
        <end position="238"/>
    </location>
</feature>
<protein>
    <submittedName>
        <fullName evidence="10">6461_t:CDS:1</fullName>
    </submittedName>
</protein>
<name>A0A9N9E9F6_FUNMO</name>
<dbReference type="GO" id="GO:0016279">
    <property type="term" value="F:protein-lysine N-methyltransferase activity"/>
    <property type="evidence" value="ECO:0007669"/>
    <property type="project" value="TreeGrafter"/>
</dbReference>
<dbReference type="InterPro" id="IPR002893">
    <property type="entry name" value="Znf_MYND"/>
</dbReference>
<evidence type="ECO:0000313" key="11">
    <source>
        <dbReference type="Proteomes" id="UP000789375"/>
    </source>
</evidence>
<evidence type="ECO:0000259" key="9">
    <source>
        <dbReference type="PROSITE" id="PS50865"/>
    </source>
</evidence>
<dbReference type="InterPro" id="IPR046341">
    <property type="entry name" value="SET_dom_sf"/>
</dbReference>
<gene>
    <name evidence="10" type="ORF">FMOSSE_LOCUS12288</name>
</gene>
<dbReference type="Proteomes" id="UP000789375">
    <property type="component" value="Unassembled WGS sequence"/>
</dbReference>
<dbReference type="SUPFAM" id="SSF82199">
    <property type="entry name" value="SET domain"/>
    <property type="match status" value="1"/>
</dbReference>
<evidence type="ECO:0000259" key="8">
    <source>
        <dbReference type="PROSITE" id="PS50280"/>
    </source>
</evidence>
<dbReference type="Pfam" id="PF00856">
    <property type="entry name" value="SET"/>
    <property type="match status" value="1"/>
</dbReference>
<evidence type="ECO:0000256" key="4">
    <source>
        <dbReference type="ARBA" id="ARBA00022723"/>
    </source>
</evidence>
<dbReference type="PROSITE" id="PS50280">
    <property type="entry name" value="SET"/>
    <property type="match status" value="1"/>
</dbReference>
<dbReference type="SUPFAM" id="SSF81822">
    <property type="entry name" value="RuBisCo LSMT C-terminal, substrate-binding domain"/>
    <property type="match status" value="1"/>
</dbReference>
<reference evidence="10" key="1">
    <citation type="submission" date="2021-06" db="EMBL/GenBank/DDBJ databases">
        <authorList>
            <person name="Kallberg Y."/>
            <person name="Tangrot J."/>
            <person name="Rosling A."/>
        </authorList>
    </citation>
    <scope>NUCLEOTIDE SEQUENCE</scope>
    <source>
        <strain evidence="10">87-6 pot B 2015</strain>
    </source>
</reference>